<comment type="caution">
    <text evidence="2">The sequence shown here is derived from an EMBL/GenBank/DDBJ whole genome shotgun (WGS) entry which is preliminary data.</text>
</comment>
<dbReference type="PANTHER" id="PTHR40396">
    <property type="entry name" value="ATPASE-LIKE PROTEIN"/>
    <property type="match status" value="1"/>
</dbReference>
<feature type="domain" description="ATPase AAA-type core" evidence="1">
    <location>
        <begin position="53"/>
        <end position="331"/>
    </location>
</feature>
<sequence length="385" mass="43824">MDGKEENAMLTKMYLTNFLSFKERTEIDFTASKYSILGKTNVYENEFLKGALFIGPNASGKSNALKGLSFIVKMIKGEGAAFQNYRCLFSDNPIITAEYEFVFDNKKVEYMTEYNIQTNSISENLKIDDITVLKRAGSTGELRIGHKVTIDDQIDSETLFLRTASFNTGRFPQEPTLRKLMDFLQNSYIVDEYNWDVRTGKTITKYAEEYGVEKINKYLDSFNYDFFVEYGSESEGAGLKVSLGSGKKAVFLKRKSYPVPNVLALESQGNQVFADLLPNLIRVIEHTGMLIIDEFGNSLHNKLAEKIIRFFMENAKDSQIFITSHDTNLVSNSVFRPDQIDLVTFQNISGSKVTRVSKFKPREAQNLEKMYLGGMFEGLPTYEEI</sequence>
<dbReference type="GO" id="GO:0005524">
    <property type="term" value="F:ATP binding"/>
    <property type="evidence" value="ECO:0007669"/>
    <property type="project" value="InterPro"/>
</dbReference>
<evidence type="ECO:0000313" key="3">
    <source>
        <dbReference type="Proteomes" id="UP000431304"/>
    </source>
</evidence>
<proteinExistence type="predicted"/>
<dbReference type="PANTHER" id="PTHR40396:SF1">
    <property type="entry name" value="ATPASE AAA-TYPE CORE DOMAIN-CONTAINING PROTEIN"/>
    <property type="match status" value="1"/>
</dbReference>
<dbReference type="EMBL" id="WKRA01000008">
    <property type="protein sequence ID" value="MSD15808.1"/>
    <property type="molecule type" value="Genomic_DNA"/>
</dbReference>
<dbReference type="AlphaFoldDB" id="A0A844E2M5"/>
<protein>
    <submittedName>
        <fullName evidence="2">AAA family ATPase</fullName>
    </submittedName>
</protein>
<dbReference type="GO" id="GO:0016887">
    <property type="term" value="F:ATP hydrolysis activity"/>
    <property type="evidence" value="ECO:0007669"/>
    <property type="project" value="InterPro"/>
</dbReference>
<dbReference type="InterPro" id="IPR003959">
    <property type="entry name" value="ATPase_AAA_core"/>
</dbReference>
<dbReference type="Pfam" id="PF13304">
    <property type="entry name" value="AAA_21"/>
    <property type="match status" value="1"/>
</dbReference>
<evidence type="ECO:0000259" key="1">
    <source>
        <dbReference type="Pfam" id="PF13304"/>
    </source>
</evidence>
<gene>
    <name evidence="2" type="ORF">GKE72_06910</name>
</gene>
<dbReference type="SUPFAM" id="SSF52540">
    <property type="entry name" value="P-loop containing nucleoside triphosphate hydrolases"/>
    <property type="match status" value="1"/>
</dbReference>
<dbReference type="InterPro" id="IPR027417">
    <property type="entry name" value="P-loop_NTPase"/>
</dbReference>
<accession>A0A844E2M5</accession>
<dbReference type="Proteomes" id="UP000431304">
    <property type="component" value="Unassembled WGS sequence"/>
</dbReference>
<dbReference type="Gene3D" id="3.40.50.300">
    <property type="entry name" value="P-loop containing nucleotide triphosphate hydrolases"/>
    <property type="match status" value="1"/>
</dbReference>
<name>A0A844E2M5_EUBRA</name>
<evidence type="ECO:0000313" key="2">
    <source>
        <dbReference type="EMBL" id="MSD15808.1"/>
    </source>
</evidence>
<reference evidence="2 3" key="1">
    <citation type="journal article" date="2019" name="Nat. Med.">
        <title>A library of human gut bacterial isolates paired with longitudinal multiomics data enables mechanistic microbiome research.</title>
        <authorList>
            <person name="Poyet M."/>
            <person name="Groussin M."/>
            <person name="Gibbons S.M."/>
            <person name="Avila-Pacheco J."/>
            <person name="Jiang X."/>
            <person name="Kearney S.M."/>
            <person name="Perrotta A.R."/>
            <person name="Berdy B."/>
            <person name="Zhao S."/>
            <person name="Lieberman T.D."/>
            <person name="Swanson P.K."/>
            <person name="Smith M."/>
            <person name="Roesemann S."/>
            <person name="Alexander J.E."/>
            <person name="Rich S.A."/>
            <person name="Livny J."/>
            <person name="Vlamakis H."/>
            <person name="Clish C."/>
            <person name="Bullock K."/>
            <person name="Deik A."/>
            <person name="Scott J."/>
            <person name="Pierce K.A."/>
            <person name="Xavier R.J."/>
            <person name="Alm E.J."/>
        </authorList>
    </citation>
    <scope>NUCLEOTIDE SEQUENCE [LARGE SCALE GENOMIC DNA]</scope>
    <source>
        <strain evidence="2 3">BIOML-A3</strain>
    </source>
</reference>
<organism evidence="2 3">
    <name type="scientific">Eubacterium ramulus</name>
    <dbReference type="NCBI Taxonomy" id="39490"/>
    <lineage>
        <taxon>Bacteria</taxon>
        <taxon>Bacillati</taxon>
        <taxon>Bacillota</taxon>
        <taxon>Clostridia</taxon>
        <taxon>Eubacteriales</taxon>
        <taxon>Eubacteriaceae</taxon>
        <taxon>Eubacterium</taxon>
    </lineage>
</organism>